<feature type="region of interest" description="Disordered" evidence="1">
    <location>
        <begin position="624"/>
        <end position="643"/>
    </location>
</feature>
<accession>A0A915PRS4</accession>
<reference evidence="4" key="1">
    <citation type="submission" date="2022-11" db="UniProtKB">
        <authorList>
            <consortium name="WormBaseParasite"/>
        </authorList>
    </citation>
    <scope>IDENTIFICATION</scope>
</reference>
<evidence type="ECO:0000259" key="2">
    <source>
        <dbReference type="SMART" id="SM00462"/>
    </source>
</evidence>
<feature type="compositionally biased region" description="Polar residues" evidence="1">
    <location>
        <begin position="507"/>
        <end position="524"/>
    </location>
</feature>
<proteinExistence type="predicted"/>
<evidence type="ECO:0000313" key="4">
    <source>
        <dbReference type="WBParaSite" id="sdigi.contig216.g6239.t1"/>
    </source>
</evidence>
<name>A0A915PRS4_9BILA</name>
<dbReference type="SUPFAM" id="SSF50729">
    <property type="entry name" value="PH domain-like"/>
    <property type="match status" value="1"/>
</dbReference>
<dbReference type="AlphaFoldDB" id="A0A915PRS4"/>
<organism evidence="3 4">
    <name type="scientific">Setaria digitata</name>
    <dbReference type="NCBI Taxonomy" id="48799"/>
    <lineage>
        <taxon>Eukaryota</taxon>
        <taxon>Metazoa</taxon>
        <taxon>Ecdysozoa</taxon>
        <taxon>Nematoda</taxon>
        <taxon>Chromadorea</taxon>
        <taxon>Rhabditida</taxon>
        <taxon>Spirurina</taxon>
        <taxon>Spiruromorpha</taxon>
        <taxon>Filarioidea</taxon>
        <taxon>Setariidae</taxon>
        <taxon>Setaria</taxon>
    </lineage>
</organism>
<feature type="compositionally biased region" description="Low complexity" evidence="1">
    <location>
        <begin position="625"/>
        <end position="643"/>
    </location>
</feature>
<dbReference type="Gene3D" id="2.30.29.30">
    <property type="entry name" value="Pleckstrin-homology domain (PH domain)/Phosphotyrosine-binding domain (PTB)"/>
    <property type="match status" value="1"/>
</dbReference>
<evidence type="ECO:0000256" key="1">
    <source>
        <dbReference type="SAM" id="MobiDB-lite"/>
    </source>
</evidence>
<sequence length="643" mass="70716">MVAVPFCRCRVLYIGSAVPTITKDGLQGIQQPLRERYPIGDNADTKGIDSWLSVWSNGLLLEYIDGDKRTETAFHPINSLHYCAAVRYVNVTGYAVEGGGERFLPLDSPFASGEDSQHPPIFAAIFRRTTGIKVLECHAFICTNAKAANALVRCCFHAYAESMYIKLDERIPALKAIKEASRSASPPSEPLPSEIEEIATIGDDKDLEQQRWSERAIGKEAWERRQQSGEYDSASISSSIANRFRIKKQDRERTTARIRPTICPSISELGNRAGTNSLSRLHFTPMLLVHSTLEIGDQALVLYTNGIDSFSRRAGSDIDVVCGSGGIGDGSGEAPCPGMYPGMFPPHFRGGSLPLPHMMSTHPLMRPPLFVPFPPPSPPPPHLLPPLHRVMPVIGAPPPNFGMPPHLPPGLYPLAPPHFGVLPPRFVSPYGPMPPPMGRPRTPPDGPIITGPESVYGTLPRRPAYEEPIYLPGNAPYMPPQASYQPGNYLTDQYDAYYDSLKRQRSSQHNNKGSAGAESQTSSRRMAATSENDDSSQFWDSYEASIYRKPHLNEKAFSATARSMPIATTVVANNHNHSMATSNNHHHGTTTGMGTIVRETLNIVGRPETPPADYDTTFSEMHISNNTNNNKQQQQQRTTAVIY</sequence>
<feature type="region of interest" description="Disordered" evidence="1">
    <location>
        <begin position="503"/>
        <end position="535"/>
    </location>
</feature>
<dbReference type="Proteomes" id="UP000887581">
    <property type="component" value="Unplaced"/>
</dbReference>
<feature type="domain" description="PID" evidence="2">
    <location>
        <begin position="4"/>
        <end position="172"/>
    </location>
</feature>
<dbReference type="InterPro" id="IPR011993">
    <property type="entry name" value="PH-like_dom_sf"/>
</dbReference>
<feature type="region of interest" description="Disordered" evidence="1">
    <location>
        <begin position="438"/>
        <end position="460"/>
    </location>
</feature>
<dbReference type="WBParaSite" id="sdigi.contig216.g6239.t1">
    <property type="protein sequence ID" value="sdigi.contig216.g6239.t1"/>
    <property type="gene ID" value="sdigi.contig216.g6239"/>
</dbReference>
<dbReference type="CDD" id="cd01217">
    <property type="entry name" value="PTB_CG12581"/>
    <property type="match status" value="1"/>
</dbReference>
<dbReference type="SMART" id="SM00462">
    <property type="entry name" value="PTB"/>
    <property type="match status" value="1"/>
</dbReference>
<dbReference type="PANTHER" id="PTHR21219">
    <property type="entry name" value="FI19613P1"/>
    <property type="match status" value="1"/>
</dbReference>
<keyword evidence="3" id="KW-1185">Reference proteome</keyword>
<dbReference type="PANTHER" id="PTHR21219:SF3">
    <property type="entry name" value="FI19613P1"/>
    <property type="match status" value="1"/>
</dbReference>
<protein>
    <submittedName>
        <fullName evidence="4">PID domain-containing protein</fullName>
    </submittedName>
</protein>
<dbReference type="InterPro" id="IPR006020">
    <property type="entry name" value="PTB/PI_dom"/>
</dbReference>
<evidence type="ECO:0000313" key="3">
    <source>
        <dbReference type="Proteomes" id="UP000887581"/>
    </source>
</evidence>